<evidence type="ECO:0000256" key="1">
    <source>
        <dbReference type="ARBA" id="ARBA00004123"/>
    </source>
</evidence>
<dbReference type="OMA" id="HFTRLYY"/>
<accession>A0A670JYW2</accession>
<keyword evidence="4" id="KW-0539">Nucleus</keyword>
<dbReference type="GO" id="GO:0015031">
    <property type="term" value="P:protein transport"/>
    <property type="evidence" value="ECO:0007669"/>
    <property type="project" value="UniProtKB-KW"/>
</dbReference>
<evidence type="ECO:0000256" key="4">
    <source>
        <dbReference type="ARBA" id="ARBA00023242"/>
    </source>
</evidence>
<name>A0A670JYW2_PODMU</name>
<protein>
    <submittedName>
        <fullName evidence="6">Nuclear transport factor 2 like export factor 2</fullName>
    </submittedName>
</protein>
<evidence type="ECO:0000256" key="3">
    <source>
        <dbReference type="ARBA" id="ARBA00022927"/>
    </source>
</evidence>
<dbReference type="AlphaFoldDB" id="A0A670JYW2"/>
<dbReference type="GO" id="GO:0005654">
    <property type="term" value="C:nucleoplasm"/>
    <property type="evidence" value="ECO:0007669"/>
    <property type="project" value="Ensembl"/>
</dbReference>
<dbReference type="InterPro" id="IPR018222">
    <property type="entry name" value="Nuclear_transport_factor_2_euk"/>
</dbReference>
<dbReference type="CDD" id="cd00780">
    <property type="entry name" value="NTF2"/>
    <property type="match status" value="1"/>
</dbReference>
<keyword evidence="3" id="KW-0653">Protein transport</keyword>
<evidence type="ECO:0000256" key="2">
    <source>
        <dbReference type="ARBA" id="ARBA00022448"/>
    </source>
</evidence>
<keyword evidence="2" id="KW-0813">Transport</keyword>
<dbReference type="GO" id="GO:0006913">
    <property type="term" value="P:nucleocytoplasmic transport"/>
    <property type="evidence" value="ECO:0007669"/>
    <property type="project" value="InterPro"/>
</dbReference>
<dbReference type="GO" id="GO:0005829">
    <property type="term" value="C:cytosol"/>
    <property type="evidence" value="ECO:0007669"/>
    <property type="project" value="Ensembl"/>
</dbReference>
<dbReference type="PANTHER" id="PTHR12612">
    <property type="entry name" value="NUCLEAR TRANSPORT FACTOR 2"/>
    <property type="match status" value="1"/>
</dbReference>
<dbReference type="GeneTree" id="ENSGT00940000156381"/>
<dbReference type="Ensembl" id="ENSPMRT00000032320.1">
    <property type="protein sequence ID" value="ENSPMRP00000030473.1"/>
    <property type="gene ID" value="ENSPMRG00000019716.1"/>
</dbReference>
<dbReference type="Gene3D" id="3.10.450.50">
    <property type="match status" value="1"/>
</dbReference>
<dbReference type="GO" id="GO:0042272">
    <property type="term" value="C:nuclear RNA export factor complex"/>
    <property type="evidence" value="ECO:0007669"/>
    <property type="project" value="Ensembl"/>
</dbReference>
<feature type="domain" description="NTF2" evidence="5">
    <location>
        <begin position="27"/>
        <end position="146"/>
    </location>
</feature>
<keyword evidence="7" id="KW-1185">Reference proteome</keyword>
<dbReference type="InterPro" id="IPR045875">
    <property type="entry name" value="NTF2"/>
</dbReference>
<gene>
    <name evidence="6" type="primary">NXT2</name>
</gene>
<reference evidence="6" key="1">
    <citation type="submission" date="2025-08" db="UniProtKB">
        <authorList>
            <consortium name="Ensembl"/>
        </authorList>
    </citation>
    <scope>IDENTIFICATION</scope>
</reference>
<reference evidence="6" key="2">
    <citation type="submission" date="2025-09" db="UniProtKB">
        <authorList>
            <consortium name="Ensembl"/>
        </authorList>
    </citation>
    <scope>IDENTIFICATION</scope>
</reference>
<dbReference type="PROSITE" id="PS50177">
    <property type="entry name" value="NTF2_DOMAIN"/>
    <property type="match status" value="1"/>
</dbReference>
<evidence type="ECO:0000313" key="7">
    <source>
        <dbReference type="Proteomes" id="UP000472272"/>
    </source>
</evidence>
<dbReference type="Proteomes" id="UP000472272">
    <property type="component" value="Unplaced"/>
</dbReference>
<dbReference type="GO" id="GO:0048471">
    <property type="term" value="C:perinuclear region of cytoplasm"/>
    <property type="evidence" value="ECO:0007669"/>
    <property type="project" value="Ensembl"/>
</dbReference>
<comment type="subcellular location">
    <subcellularLocation>
        <location evidence="1">Nucleus</location>
    </subcellularLocation>
</comment>
<dbReference type="FunFam" id="3.10.450.50:FF:000006">
    <property type="entry name" value="NTF2-related export protein 2 isoform 1"/>
    <property type="match status" value="1"/>
</dbReference>
<dbReference type="SUPFAM" id="SSF54427">
    <property type="entry name" value="NTF2-like"/>
    <property type="match status" value="1"/>
</dbReference>
<proteinExistence type="predicted"/>
<dbReference type="InterPro" id="IPR002075">
    <property type="entry name" value="NTF2_dom"/>
</dbReference>
<sequence>MYCQASGAAEAMANENFKTYVDQACRAAEEFANIYYETMDKRRRVLTKLYLDKATLVWNGNAVSGQAALAEFFEMLPSSDFQVTTFDCQPVHEQATLNHNTILVVTCGSVKFDGSKQQYFNQNFLLTAQTTNNNTVWKIASDCFRFQDCPN</sequence>
<organism evidence="6 7">
    <name type="scientific">Podarcis muralis</name>
    <name type="common">Wall lizard</name>
    <name type="synonym">Lacerta muralis</name>
    <dbReference type="NCBI Taxonomy" id="64176"/>
    <lineage>
        <taxon>Eukaryota</taxon>
        <taxon>Metazoa</taxon>
        <taxon>Chordata</taxon>
        <taxon>Craniata</taxon>
        <taxon>Vertebrata</taxon>
        <taxon>Euteleostomi</taxon>
        <taxon>Lepidosauria</taxon>
        <taxon>Squamata</taxon>
        <taxon>Bifurcata</taxon>
        <taxon>Unidentata</taxon>
        <taxon>Episquamata</taxon>
        <taxon>Laterata</taxon>
        <taxon>Lacertibaenia</taxon>
        <taxon>Lacertidae</taxon>
        <taxon>Podarcis</taxon>
    </lineage>
</organism>
<evidence type="ECO:0000313" key="6">
    <source>
        <dbReference type="Ensembl" id="ENSPMRP00000030473.1"/>
    </source>
</evidence>
<dbReference type="Pfam" id="PF02136">
    <property type="entry name" value="NTF2"/>
    <property type="match status" value="1"/>
</dbReference>
<dbReference type="InterPro" id="IPR032710">
    <property type="entry name" value="NTF2-like_dom_sf"/>
</dbReference>
<evidence type="ECO:0000259" key="5">
    <source>
        <dbReference type="PROSITE" id="PS50177"/>
    </source>
</evidence>